<dbReference type="Pfam" id="PF16407">
    <property type="entry name" value="PKD_2"/>
    <property type="match status" value="1"/>
</dbReference>
<protein>
    <recommendedName>
        <fullName evidence="3">PKD-like family protein</fullName>
    </recommendedName>
</protein>
<evidence type="ECO:0008006" key="3">
    <source>
        <dbReference type="Google" id="ProtNLM"/>
    </source>
</evidence>
<dbReference type="AlphaFoldDB" id="A0A4U0H9H5"/>
<comment type="caution">
    <text evidence="1">The sequence shown here is derived from an EMBL/GenBank/DDBJ whole genome shotgun (WGS) entry which is preliminary data.</text>
</comment>
<dbReference type="PROSITE" id="PS51257">
    <property type="entry name" value="PROKAR_LIPOPROTEIN"/>
    <property type="match status" value="1"/>
</dbReference>
<dbReference type="EMBL" id="SUKA01000001">
    <property type="protein sequence ID" value="TJY68446.1"/>
    <property type="molecule type" value="Genomic_DNA"/>
</dbReference>
<reference evidence="1 2" key="1">
    <citation type="submission" date="2019-04" db="EMBL/GenBank/DDBJ databases">
        <title>Sphingobacterium olei sp. nov., isolated from oil-contaminated soil.</title>
        <authorList>
            <person name="Liu B."/>
        </authorList>
    </citation>
    <scope>NUCLEOTIDE SEQUENCE [LARGE SCALE GENOMIC DNA]</scope>
    <source>
        <strain evidence="1 2">Y3L14</strain>
    </source>
</reference>
<proteinExistence type="predicted"/>
<evidence type="ECO:0000313" key="1">
    <source>
        <dbReference type="EMBL" id="TJY68446.1"/>
    </source>
</evidence>
<sequence length="503" mass="55826">MKRIYLIYVTLFIVFVQACKDDLGNYEYTDTPIVTIDTSDMGGILAVLRYGSLNLAPKINIPSGHEAEYKWILFNRPASSAIPAKSAIISTDAILNAAIGEPEGNYGLEFIVTDKTTGIMSTVVFRVDVTSNLDYGMMVLYQTEEGGDVDFIKTPQLSASITQVEHFKHLFSASYGAQISGTPKFIGNARVNFRPVDWITVGSSNYLGRFNANNFDLLRDQLDIFRRNNTIINPQAYRYISTNYQALINGGKLHVATEITNEIDALFGGPAAGDYELAPYLTSKVNFAIYVVGYDQKNGRFIRYFPSSHTMVDFAAPALNVNQPFDLRNIGKDMLFMGEGRNSHTYSVFKDKVGDRRWLYQIDFSSKSDDGTLGVAVYEMTNLPDAAQAKFYQAAAFGDYIYYATDSKIYNYSYSFSNTASQAFTVPAGEQITSIKFYRPSPNTFVADKEDRVLYVATWDGTKGKVYELGLNETSGMINAVPLNVFEVAGKVVDLSAKTKGNG</sequence>
<dbReference type="Proteomes" id="UP000309872">
    <property type="component" value="Unassembled WGS sequence"/>
</dbReference>
<keyword evidence="2" id="KW-1185">Reference proteome</keyword>
<accession>A0A4U0H9H5</accession>
<dbReference type="InterPro" id="IPR032183">
    <property type="entry name" value="PKD-like"/>
</dbReference>
<dbReference type="RefSeq" id="WP_136819312.1">
    <property type="nucleotide sequence ID" value="NZ_BMJX01000001.1"/>
</dbReference>
<evidence type="ECO:0000313" key="2">
    <source>
        <dbReference type="Proteomes" id="UP000309872"/>
    </source>
</evidence>
<dbReference type="OrthoDB" id="1095195at2"/>
<gene>
    <name evidence="1" type="ORF">FAZ19_04110</name>
</gene>
<organism evidence="1 2">
    <name type="scientific">Sphingobacterium alkalisoli</name>
    <dbReference type="NCBI Taxonomy" id="1874115"/>
    <lineage>
        <taxon>Bacteria</taxon>
        <taxon>Pseudomonadati</taxon>
        <taxon>Bacteroidota</taxon>
        <taxon>Sphingobacteriia</taxon>
        <taxon>Sphingobacteriales</taxon>
        <taxon>Sphingobacteriaceae</taxon>
        <taxon>Sphingobacterium</taxon>
    </lineage>
</organism>
<name>A0A4U0H9H5_9SPHI</name>